<comment type="caution">
    <text evidence="3">The sequence shown here is derived from an EMBL/GenBank/DDBJ whole genome shotgun (WGS) entry which is preliminary data.</text>
</comment>
<organism evidence="3 4">
    <name type="scientific">Solimonas terrae</name>
    <dbReference type="NCBI Taxonomy" id="1396819"/>
    <lineage>
        <taxon>Bacteria</taxon>
        <taxon>Pseudomonadati</taxon>
        <taxon>Pseudomonadota</taxon>
        <taxon>Gammaproteobacteria</taxon>
        <taxon>Nevskiales</taxon>
        <taxon>Nevskiaceae</taxon>
        <taxon>Solimonas</taxon>
    </lineage>
</organism>
<dbReference type="InterPro" id="IPR012337">
    <property type="entry name" value="RNaseH-like_sf"/>
</dbReference>
<evidence type="ECO:0000313" key="3">
    <source>
        <dbReference type="EMBL" id="NGY03343.1"/>
    </source>
</evidence>
<dbReference type="SUPFAM" id="SSF46689">
    <property type="entry name" value="Homeodomain-like"/>
    <property type="match status" value="1"/>
</dbReference>
<dbReference type="GO" id="GO:0003677">
    <property type="term" value="F:DNA binding"/>
    <property type="evidence" value="ECO:0007669"/>
    <property type="project" value="InterPro"/>
</dbReference>
<dbReference type="InterPro" id="IPR025948">
    <property type="entry name" value="HTH-like_dom"/>
</dbReference>
<comment type="similarity">
    <text evidence="1">Belongs to the transposase 8 family.</text>
</comment>
<reference evidence="3 4" key="1">
    <citation type="journal article" date="2014" name="Int. J. Syst. Evol. Microbiol.">
        <title>Solimonas terrae sp. nov., isolated from soil.</title>
        <authorList>
            <person name="Kim S.J."/>
            <person name="Moon J.Y."/>
            <person name="Weon H.Y."/>
            <person name="Ahn J.H."/>
            <person name="Chen W.M."/>
            <person name="Kwon S.W."/>
        </authorList>
    </citation>
    <scope>NUCLEOTIDE SEQUENCE [LARGE SCALE GENOMIC DNA]</scope>
    <source>
        <strain evidence="3 4">KIS83-12</strain>
    </source>
</reference>
<dbReference type="Pfam" id="PF13276">
    <property type="entry name" value="HTH_21"/>
    <property type="match status" value="1"/>
</dbReference>
<dbReference type="PANTHER" id="PTHR47515:SF1">
    <property type="entry name" value="BLR2054 PROTEIN"/>
    <property type="match status" value="1"/>
</dbReference>
<name>A0A6M2BMU2_9GAMM</name>
<dbReference type="Pfam" id="PF13683">
    <property type="entry name" value="rve_3"/>
    <property type="match status" value="1"/>
</dbReference>
<dbReference type="PROSITE" id="PS50994">
    <property type="entry name" value="INTEGRASE"/>
    <property type="match status" value="1"/>
</dbReference>
<dbReference type="AlphaFoldDB" id="A0A6M2BMU2"/>
<dbReference type="GO" id="GO:0006313">
    <property type="term" value="P:DNA transposition"/>
    <property type="evidence" value="ECO:0007669"/>
    <property type="project" value="InterPro"/>
</dbReference>
<keyword evidence="4" id="KW-1185">Reference proteome</keyword>
<evidence type="ECO:0000313" key="4">
    <source>
        <dbReference type="Proteomes" id="UP000472676"/>
    </source>
</evidence>
<dbReference type="SUPFAM" id="SSF53098">
    <property type="entry name" value="Ribonuclease H-like"/>
    <property type="match status" value="1"/>
</dbReference>
<dbReference type="NCBIfam" id="NF033516">
    <property type="entry name" value="transpos_IS3"/>
    <property type="match status" value="1"/>
</dbReference>
<evidence type="ECO:0000256" key="1">
    <source>
        <dbReference type="ARBA" id="ARBA00009964"/>
    </source>
</evidence>
<dbReference type="InterPro" id="IPR009057">
    <property type="entry name" value="Homeodomain-like_sf"/>
</dbReference>
<evidence type="ECO:0000259" key="2">
    <source>
        <dbReference type="PROSITE" id="PS50994"/>
    </source>
</evidence>
<dbReference type="GO" id="GO:0015074">
    <property type="term" value="P:DNA integration"/>
    <property type="evidence" value="ECO:0007669"/>
    <property type="project" value="InterPro"/>
</dbReference>
<dbReference type="InterPro" id="IPR048020">
    <property type="entry name" value="Transpos_IS3"/>
</dbReference>
<dbReference type="Pfam" id="PF01527">
    <property type="entry name" value="HTH_Tnp_1"/>
    <property type="match status" value="1"/>
</dbReference>
<feature type="domain" description="Integrase catalytic" evidence="2">
    <location>
        <begin position="195"/>
        <end position="361"/>
    </location>
</feature>
<proteinExistence type="inferred from homology"/>
<dbReference type="RefSeq" id="WP_166250761.1">
    <property type="nucleotide sequence ID" value="NZ_JAAMOW010000001.1"/>
</dbReference>
<protein>
    <submittedName>
        <fullName evidence="3">IS3 family transposase</fullName>
    </submittedName>
</protein>
<dbReference type="InterPro" id="IPR001584">
    <property type="entry name" value="Integrase_cat-core"/>
</dbReference>
<dbReference type="InterPro" id="IPR036397">
    <property type="entry name" value="RNaseH_sf"/>
</dbReference>
<dbReference type="Gene3D" id="3.30.420.10">
    <property type="entry name" value="Ribonuclease H-like superfamily/Ribonuclease H"/>
    <property type="match status" value="1"/>
</dbReference>
<dbReference type="EMBL" id="JAAMOW010000001">
    <property type="protein sequence ID" value="NGY03343.1"/>
    <property type="molecule type" value="Genomic_DNA"/>
</dbReference>
<dbReference type="GO" id="GO:0004803">
    <property type="term" value="F:transposase activity"/>
    <property type="evidence" value="ECO:0007669"/>
    <property type="project" value="InterPro"/>
</dbReference>
<gene>
    <name evidence="3" type="ORF">G7Y85_01050</name>
</gene>
<dbReference type="PANTHER" id="PTHR47515">
    <property type="entry name" value="LOW CALCIUM RESPONSE LOCUS PROTEIN T"/>
    <property type="match status" value="1"/>
</dbReference>
<dbReference type="Proteomes" id="UP000472676">
    <property type="component" value="Unassembled WGS sequence"/>
</dbReference>
<accession>A0A6M2BMU2</accession>
<dbReference type="InterPro" id="IPR002514">
    <property type="entry name" value="Transposase_8"/>
</dbReference>
<sequence length="372" mass="43278">MKKSRYTEEQVAYALRQADGGMPISDVCRQMGIAEATFYNWKKRYGSLGVAEVREIRQLREENARLKRVVADLTLDKQILSEVVRKKGLKPARRRELAQWIQDQYGVSCRRACALSDVCPNTWYYKPRARDATALRMRIREIAQARPRFGYLRIWIMLRREGWKDNKKRIHRLYRLEGLQVRMRNRRKKRLSLHRGAVPPATGRNQYWSMDFVHDQLVNSRSFRVLTVIDQWSRESVLLEANVSLTGQSVVDALEAVSKHRALPKAITVDHGTEFTSKALDEWAYQRGVQLDFIRPGKPVENAFIESFNGRLRDECLNVYEFASIAHAQLLLEAWRQDYNRFRPHGALGHLTPSEFAERGQSPVPEVAGLHF</sequence>